<evidence type="ECO:0000256" key="1">
    <source>
        <dbReference type="SAM" id="Coils"/>
    </source>
</evidence>
<evidence type="ECO:0000256" key="2">
    <source>
        <dbReference type="SAM" id="MobiDB-lite"/>
    </source>
</evidence>
<evidence type="ECO:0000313" key="4">
    <source>
        <dbReference type="EMBL" id="APD73305.1"/>
    </source>
</evidence>
<accession>A0A1J0R665</accession>
<evidence type="ECO:0000256" key="3">
    <source>
        <dbReference type="SAM" id="SignalP"/>
    </source>
</evidence>
<keyword evidence="3" id="KW-0732">Signal</keyword>
<feature type="chain" id="PRO_5011955541" evidence="3">
    <location>
        <begin position="22"/>
        <end position="508"/>
    </location>
</feature>
<organism evidence="4">
    <name type="scientific">Trypanosoma brucei</name>
    <dbReference type="NCBI Taxonomy" id="5691"/>
    <lineage>
        <taxon>Eukaryota</taxon>
        <taxon>Discoba</taxon>
        <taxon>Euglenozoa</taxon>
        <taxon>Kinetoplastea</taxon>
        <taxon>Metakinetoplastina</taxon>
        <taxon>Trypanosomatida</taxon>
        <taxon>Trypanosomatidae</taxon>
        <taxon>Trypanosoma</taxon>
    </lineage>
</organism>
<dbReference type="VEuPathDB" id="TriTrypDB:Tb1125.Tb11.v5.0128"/>
<proteinExistence type="predicted"/>
<keyword evidence="1" id="KW-0175">Coiled coil</keyword>
<dbReference type="AlphaFoldDB" id="A0A1J0R665"/>
<dbReference type="SUPFAM" id="SSF58087">
    <property type="entry name" value="Variant surface glycoprotein (N-terminal domain)"/>
    <property type="match status" value="1"/>
</dbReference>
<sequence>MSNRIALLAYMAMLPLMDVTAAETHSNVDAINTLCLEIDFVERVAADFEQRIQDAENKLRTLETEVKTFELAAACTTGTEEALRLHALSAVAKKRADTARHDLDAKKKQLQESARILRSRAAQLKAFEALWPGTPTYSGATFEAAAYTTATRNSAHKGCSINVETAQQTANTCQTKLGPSPKSGAAAAELASLTYIHALSDNKFKTPTIKVGIAAEGNVGASLAGRTTDSKACGETSDGTAASLAAATTGLGIAAYEPPAVQPTPTKQALKKGLGSDNQCEEPDKPDNKLIVTTKHLANAICKAQNTKIDSPGLLSATQVADLIAETDVQDIIIALLTSAGKSDDKTKDKKEAAKSLLGDDKKTVEDKFIKKLEQNKPGFKVGTAANTKNLKDLATDQDFSLALAFCKGRESQATIKAQAASPTIPENQEEPGKAAGQNKNDDNKTNAAECKGTEEGKCDKTKCTWNKEKSEYKVKEEAFISVVLNAPPFPEFCSYHHRRLRIFCSIL</sequence>
<feature type="compositionally biased region" description="Polar residues" evidence="2">
    <location>
        <begin position="417"/>
        <end position="427"/>
    </location>
</feature>
<reference evidence="4" key="1">
    <citation type="submission" date="2016-08" db="EMBL/GenBank/DDBJ databases">
        <title>VSG repertoire of Trypanosoma brucei EATRO 1125.</title>
        <authorList>
            <person name="Cross G.A."/>
        </authorList>
    </citation>
    <scope>NUCLEOTIDE SEQUENCE</scope>
    <source>
        <strain evidence="4">EATRO 1125</strain>
    </source>
</reference>
<protein>
    <submittedName>
        <fullName evidence="4">Variant surface glycoprotein 1125.1021</fullName>
    </submittedName>
</protein>
<dbReference type="EMBL" id="KX699349">
    <property type="protein sequence ID" value="APD73305.1"/>
    <property type="molecule type" value="Genomic_DNA"/>
</dbReference>
<feature type="coiled-coil region" evidence="1">
    <location>
        <begin position="38"/>
        <end position="72"/>
    </location>
</feature>
<dbReference type="VEuPathDB" id="TriTrypDB:Tb427_090011100"/>
<name>A0A1J0R665_9TRYP</name>
<feature type="region of interest" description="Disordered" evidence="2">
    <location>
        <begin position="258"/>
        <end position="287"/>
    </location>
</feature>
<feature type="region of interest" description="Disordered" evidence="2">
    <location>
        <begin position="417"/>
        <end position="452"/>
    </location>
</feature>
<dbReference type="VEuPathDB" id="TriTrypDB:Tb11.v5.0128"/>
<feature type="signal peptide" evidence="3">
    <location>
        <begin position="1"/>
        <end position="21"/>
    </location>
</feature>